<evidence type="ECO:0000256" key="2">
    <source>
        <dbReference type="ARBA" id="ARBA00003197"/>
    </source>
</evidence>
<dbReference type="Pfam" id="PF22512">
    <property type="entry name" value="Csa_translocation_dom"/>
    <property type="match status" value="1"/>
</dbReference>
<dbReference type="AlphaFoldDB" id="A0A633LFF2"/>
<feature type="transmembrane region" description="Helical" evidence="12">
    <location>
        <begin position="434"/>
        <end position="452"/>
    </location>
</feature>
<keyword evidence="5" id="KW-0929">Antimicrobial</keyword>
<proteinExistence type="inferred from homology"/>
<feature type="transmembrane region" description="Helical" evidence="12">
    <location>
        <begin position="459"/>
        <end position="481"/>
    </location>
</feature>
<dbReference type="GO" id="GO:0031640">
    <property type="term" value="P:killing of cells of another organism"/>
    <property type="evidence" value="ECO:0007669"/>
    <property type="project" value="UniProtKB-KW"/>
</dbReference>
<dbReference type="Gene3D" id="1.10.490.30">
    <property type="entry name" value="Colicin"/>
    <property type="match status" value="1"/>
</dbReference>
<dbReference type="PROSITE" id="PS00276">
    <property type="entry name" value="CHANNEL_COLICIN"/>
    <property type="match status" value="1"/>
</dbReference>
<comment type="function">
    <text evidence="1">This colicin is a channel-forming colicin. This class of transmembrane toxins depolarize the cytoplasmic membrane, leading to dissipation of cellular energy.</text>
</comment>
<dbReference type="Gene3D" id="4.10.80.380">
    <property type="match status" value="1"/>
</dbReference>
<dbReference type="GO" id="GO:0050829">
    <property type="term" value="P:defense response to Gram-negative bacterium"/>
    <property type="evidence" value="ECO:0007669"/>
    <property type="project" value="InterPro"/>
</dbReference>
<dbReference type="Pfam" id="PF01024">
    <property type="entry name" value="Colicin"/>
    <property type="match status" value="1"/>
</dbReference>
<evidence type="ECO:0000256" key="4">
    <source>
        <dbReference type="ARBA" id="ARBA00007595"/>
    </source>
</evidence>
<evidence type="ECO:0000256" key="6">
    <source>
        <dbReference type="ARBA" id="ARBA00022692"/>
    </source>
</evidence>
<evidence type="ECO:0000256" key="10">
    <source>
        <dbReference type="ARBA" id="ARBA00023136"/>
    </source>
</evidence>
<dbReference type="EMBL" id="AAMHAO010000015">
    <property type="protein sequence ID" value="EDH2826678.1"/>
    <property type="molecule type" value="Genomic_DNA"/>
</dbReference>
<keyword evidence="8" id="KW-0044">Antibiotic</keyword>
<evidence type="ECO:0000256" key="11">
    <source>
        <dbReference type="SAM" id="MobiDB-lite"/>
    </source>
</evidence>
<evidence type="ECO:0000256" key="12">
    <source>
        <dbReference type="SAM" id="Phobius"/>
    </source>
</evidence>
<name>A0A633LFF2_SALER</name>
<keyword evidence="10 12" id="KW-0472">Membrane</keyword>
<accession>A0A633LFF2</accession>
<evidence type="ECO:0000313" key="14">
    <source>
        <dbReference type="EMBL" id="EDH2826678.1"/>
    </source>
</evidence>
<sequence length="498" mass="54820">MSSKLSGYGHTAGESMGGTGANMNQQHGGSSGGGVHWGGGSGHGNSGGQHSHPTGWGWTSTKNPDVPPYVDANGQVNITITNGLVKTPVYGVPDKNGHSDVHGGYIPGNPKDEVSRKWDRDNLPREFDVSVDGFKYHVTLDDHGHPVNVIRTGVRPYNHAERAKAGIWQYAYHKTQDEIYDELGFNKDEPQRQDKAKKQAEDEWNKLPPNVRSFDVNISDFHYSVKLDDYGDVLSVTRTSVRPYNHAERAKAGIWQYAYHKTQDEIYDELGFNKDEPQRQEEARKAAQDVFNSFSMNRDRVQSEVLDKTAEIITTMGDKVSEYLGEAYKTVAKEIADDIKNFQGKTIRSYGDAMASLNKILSNPGLKVYKGDKDALVNAWRQVNAQDMANKIGNLNKAFKVTDLVMKVEKVREKSIEGYDTGDWGPLILEVESWVLSGIAYSVALSIFSATLGTALLSFGLPVTAVGIMGIIIAGVIGAVIDDKFADEINNKIIPSAH</sequence>
<evidence type="ECO:0000256" key="9">
    <source>
        <dbReference type="ARBA" id="ARBA00023048"/>
    </source>
</evidence>
<keyword evidence="7 12" id="KW-1133">Transmembrane helix</keyword>
<organism evidence="14">
    <name type="scientific">Salmonella enterica</name>
    <name type="common">Salmonella choleraesuis</name>
    <dbReference type="NCBI Taxonomy" id="28901"/>
    <lineage>
        <taxon>Bacteria</taxon>
        <taxon>Pseudomonadati</taxon>
        <taxon>Pseudomonadota</taxon>
        <taxon>Gammaproteobacteria</taxon>
        <taxon>Enterobacterales</taxon>
        <taxon>Enterobacteriaceae</taxon>
        <taxon>Salmonella</taxon>
    </lineage>
</organism>
<evidence type="ECO:0000256" key="3">
    <source>
        <dbReference type="ARBA" id="ARBA00004370"/>
    </source>
</evidence>
<dbReference type="SUPFAM" id="SSF56837">
    <property type="entry name" value="Colicin"/>
    <property type="match status" value="1"/>
</dbReference>
<evidence type="ECO:0000259" key="13">
    <source>
        <dbReference type="PROSITE" id="PS00276"/>
    </source>
</evidence>
<dbReference type="Gene3D" id="3.30.1310.40">
    <property type="match status" value="2"/>
</dbReference>
<evidence type="ECO:0000256" key="8">
    <source>
        <dbReference type="ARBA" id="ARBA00023022"/>
    </source>
</evidence>
<dbReference type="InterPro" id="IPR000293">
    <property type="entry name" value="Channel_colicin_C"/>
</dbReference>
<comment type="similarity">
    <text evidence="4">Belongs to the channel forming colicin family.</text>
</comment>
<dbReference type="GO" id="GO:0140911">
    <property type="term" value="F:pore-forming activity"/>
    <property type="evidence" value="ECO:0007669"/>
    <property type="project" value="InterPro"/>
</dbReference>
<dbReference type="InterPro" id="IPR055031">
    <property type="entry name" value="Csa_translocation_dom"/>
</dbReference>
<evidence type="ECO:0000256" key="5">
    <source>
        <dbReference type="ARBA" id="ARBA00022529"/>
    </source>
</evidence>
<reference evidence="14" key="1">
    <citation type="submission" date="2019-10" db="EMBL/GenBank/DDBJ databases">
        <authorList>
            <consortium name="PulseNet: The National Subtyping Network for Foodborne Disease Surveillance"/>
            <person name="Tarr C.L."/>
            <person name="Trees E."/>
            <person name="Katz L.S."/>
            <person name="Carleton-Romer H.A."/>
            <person name="Stroika S."/>
            <person name="Kucerova Z."/>
            <person name="Roache K.F."/>
            <person name="Sabol A.L."/>
            <person name="Besser J."/>
            <person name="Gerner-Smidt P."/>
        </authorList>
    </citation>
    <scope>NUCLEOTIDE SEQUENCE</scope>
    <source>
        <strain evidence="14">PNUSAS107973</strain>
    </source>
</reference>
<comment type="subcellular location">
    <subcellularLocation>
        <location evidence="3">Membrane</location>
    </subcellularLocation>
</comment>
<comment type="caution">
    <text evidence="14">The sequence shown here is derived from an EMBL/GenBank/DDBJ whole genome shotgun (WGS) entry which is preliminary data.</text>
</comment>
<feature type="region of interest" description="Disordered" evidence="11">
    <location>
        <begin position="1"/>
        <end position="70"/>
    </location>
</feature>
<dbReference type="PRINTS" id="PR00280">
    <property type="entry name" value="CHANLCOLICIN"/>
</dbReference>
<dbReference type="InterPro" id="IPR038283">
    <property type="entry name" value="Channel_colicin_C_sf"/>
</dbReference>
<keyword evidence="6 12" id="KW-0812">Transmembrane</keyword>
<gene>
    <name evidence="14" type="ORF">GC738_23580</name>
</gene>
<feature type="domain" description="Channel forming colicins" evidence="13">
    <location>
        <begin position="421"/>
        <end position="432"/>
    </location>
</feature>
<evidence type="ECO:0000256" key="1">
    <source>
        <dbReference type="ARBA" id="ARBA00002178"/>
    </source>
</evidence>
<protein>
    <recommendedName>
        <fullName evidence="13">Channel forming colicins domain-containing protein</fullName>
    </recommendedName>
</protein>
<evidence type="ECO:0000256" key="7">
    <source>
        <dbReference type="ARBA" id="ARBA00022989"/>
    </source>
</evidence>
<dbReference type="GO" id="GO:0016020">
    <property type="term" value="C:membrane"/>
    <property type="evidence" value="ECO:0007669"/>
    <property type="project" value="UniProtKB-SubCell"/>
</dbReference>
<comment type="function">
    <text evidence="2">Colicins are polypeptide toxins produced by and active against E.coli and closely related bacteria.</text>
</comment>
<feature type="compositionally biased region" description="Gly residues" evidence="11">
    <location>
        <begin position="29"/>
        <end position="47"/>
    </location>
</feature>
<keyword evidence="9" id="KW-0078">Bacteriocin</keyword>